<evidence type="ECO:0000313" key="3">
    <source>
        <dbReference type="Proteomes" id="UP001549111"/>
    </source>
</evidence>
<comment type="caution">
    <text evidence="2">The sequence shown here is derived from an EMBL/GenBank/DDBJ whole genome shotgun (WGS) entry which is preliminary data.</text>
</comment>
<evidence type="ECO:0000313" key="2">
    <source>
        <dbReference type="EMBL" id="MET3604639.1"/>
    </source>
</evidence>
<feature type="region of interest" description="Disordered" evidence="1">
    <location>
        <begin position="22"/>
        <end position="44"/>
    </location>
</feature>
<reference evidence="2 3" key="1">
    <citation type="submission" date="2024-06" db="EMBL/GenBank/DDBJ databases">
        <title>Genomic Encyclopedia of Type Strains, Phase IV (KMG-IV): sequencing the most valuable type-strain genomes for metagenomic binning, comparative biology and taxonomic classification.</title>
        <authorList>
            <person name="Goeker M."/>
        </authorList>
    </citation>
    <scope>NUCLEOTIDE SEQUENCE [LARGE SCALE GENOMIC DNA]</scope>
    <source>
        <strain evidence="2 3">D-501</strain>
    </source>
</reference>
<gene>
    <name evidence="2" type="ORF">ABIC99_002455</name>
</gene>
<sequence length="44" mass="4437">MLLKEGCPTSVTLANARAHAHPLATDGRGGGVGARLRGHDDVTG</sequence>
<organism evidence="2 3">
    <name type="scientific">Sphaerotilus sulfidivorans</name>
    <dbReference type="NCBI Taxonomy" id="639200"/>
    <lineage>
        <taxon>Bacteria</taxon>
        <taxon>Pseudomonadati</taxon>
        <taxon>Pseudomonadota</taxon>
        <taxon>Betaproteobacteria</taxon>
        <taxon>Burkholderiales</taxon>
        <taxon>Sphaerotilaceae</taxon>
        <taxon>Sphaerotilus</taxon>
    </lineage>
</organism>
<accession>A0ABV2INY4</accession>
<dbReference type="EMBL" id="JBEPLS010000008">
    <property type="protein sequence ID" value="MET3604639.1"/>
    <property type="molecule type" value="Genomic_DNA"/>
</dbReference>
<name>A0ABV2INY4_9BURK</name>
<evidence type="ECO:0000256" key="1">
    <source>
        <dbReference type="SAM" id="MobiDB-lite"/>
    </source>
</evidence>
<protein>
    <submittedName>
        <fullName evidence="2">Uncharacterized protein</fullName>
    </submittedName>
</protein>
<proteinExistence type="predicted"/>
<dbReference type="Proteomes" id="UP001549111">
    <property type="component" value="Unassembled WGS sequence"/>
</dbReference>
<keyword evidence="3" id="KW-1185">Reference proteome</keyword>